<keyword evidence="2" id="KW-1185">Reference proteome</keyword>
<name>A0ACA9K7L9_9GLOM</name>
<evidence type="ECO:0000313" key="2">
    <source>
        <dbReference type="Proteomes" id="UP000789702"/>
    </source>
</evidence>
<evidence type="ECO:0000313" key="1">
    <source>
        <dbReference type="EMBL" id="CAG8457277.1"/>
    </source>
</evidence>
<gene>
    <name evidence="1" type="ORF">DHETER_LOCUS1122</name>
</gene>
<sequence length="392" mass="46051">MKVKFKEDLKTKSDINNYSDDKQSPKTKKLYEDITNQYDRDKLKKLTQEKIQNSNVQQFWTDITRCEEDRTSSSNDPDISNNCLPYLNLTLESEFSDRIKSSINEILQSWIIAWKKDENLDEKDYTHLSFISPLNKFLEGPEHPTYCSYERKSHFFESSFEDREIFDLQIFNQFSLESVLLSDDSKITDEIKDTIIINNQNPKVYHRSSKNDYTVVEKEDLKTPDKINKERGEKKYGYIYPILGEVKLPGINGKNDYKKNIQALNDNFNTIIKYYSKKVNKVSSKLCRLFDEGEIYLLQYVRFTSQNFGVLIDICSAKIPSKLEIQHAGQMIDFLFCIKCMVQEFINQIKKIEEEIKKINEYSDDSLEEFETPGEFLKNNILTTPSSPIHKS</sequence>
<comment type="caution">
    <text evidence="1">The sequence shown here is derived from an EMBL/GenBank/DDBJ whole genome shotgun (WGS) entry which is preliminary data.</text>
</comment>
<accession>A0ACA9K7L9</accession>
<protein>
    <submittedName>
        <fullName evidence="1">6968_t:CDS:1</fullName>
    </submittedName>
</protein>
<dbReference type="EMBL" id="CAJVPU010000634">
    <property type="protein sequence ID" value="CAG8457277.1"/>
    <property type="molecule type" value="Genomic_DNA"/>
</dbReference>
<dbReference type="Proteomes" id="UP000789702">
    <property type="component" value="Unassembled WGS sequence"/>
</dbReference>
<reference evidence="1" key="1">
    <citation type="submission" date="2021-06" db="EMBL/GenBank/DDBJ databases">
        <authorList>
            <person name="Kallberg Y."/>
            <person name="Tangrot J."/>
            <person name="Rosling A."/>
        </authorList>
    </citation>
    <scope>NUCLEOTIDE SEQUENCE</scope>
    <source>
        <strain evidence="1">IL203A</strain>
    </source>
</reference>
<proteinExistence type="predicted"/>
<organism evidence="1 2">
    <name type="scientific">Dentiscutata heterogama</name>
    <dbReference type="NCBI Taxonomy" id="1316150"/>
    <lineage>
        <taxon>Eukaryota</taxon>
        <taxon>Fungi</taxon>
        <taxon>Fungi incertae sedis</taxon>
        <taxon>Mucoromycota</taxon>
        <taxon>Glomeromycotina</taxon>
        <taxon>Glomeromycetes</taxon>
        <taxon>Diversisporales</taxon>
        <taxon>Gigasporaceae</taxon>
        <taxon>Dentiscutata</taxon>
    </lineage>
</organism>